<protein>
    <submittedName>
        <fullName evidence="8">Protein kinase</fullName>
    </submittedName>
</protein>
<feature type="binding site" evidence="5">
    <location>
        <position position="55"/>
    </location>
    <ligand>
        <name>ATP</name>
        <dbReference type="ChEBI" id="CHEBI:30616"/>
    </ligand>
</feature>
<dbReference type="GO" id="GO:0016301">
    <property type="term" value="F:kinase activity"/>
    <property type="evidence" value="ECO:0007669"/>
    <property type="project" value="UniProtKB-KW"/>
</dbReference>
<keyword evidence="3 5" id="KW-0547">Nucleotide-binding</keyword>
<evidence type="ECO:0000256" key="5">
    <source>
        <dbReference type="PROSITE-ProRule" id="PRU10141"/>
    </source>
</evidence>
<keyword evidence="8" id="KW-0418">Kinase</keyword>
<dbReference type="PANTHER" id="PTHR45982">
    <property type="entry name" value="REGULATOR OF CHROMOSOME CONDENSATION"/>
    <property type="match status" value="1"/>
</dbReference>
<dbReference type="Gene3D" id="3.30.200.20">
    <property type="entry name" value="Phosphorylase Kinase, domain 1"/>
    <property type="match status" value="1"/>
</dbReference>
<organism evidence="8 9">
    <name type="scientific">Gaopeijia maritima</name>
    <dbReference type="NCBI Taxonomy" id="3119007"/>
    <lineage>
        <taxon>Bacteria</taxon>
        <taxon>Pseudomonadati</taxon>
        <taxon>Gemmatimonadota</taxon>
        <taxon>Longimicrobiia</taxon>
        <taxon>Gaopeijiales</taxon>
        <taxon>Gaopeijiaceae</taxon>
        <taxon>Gaopeijia</taxon>
    </lineage>
</organism>
<proteinExistence type="predicted"/>
<dbReference type="InterPro" id="IPR017441">
    <property type="entry name" value="Protein_kinase_ATP_BS"/>
</dbReference>
<dbReference type="InterPro" id="IPR008964">
    <property type="entry name" value="Invasin/intimin_cell_adhesion"/>
</dbReference>
<dbReference type="InterPro" id="IPR008271">
    <property type="entry name" value="Ser/Thr_kinase_AS"/>
</dbReference>
<dbReference type="Gene3D" id="2.60.40.10">
    <property type="entry name" value="Immunoglobulins"/>
    <property type="match status" value="1"/>
</dbReference>
<gene>
    <name evidence="8" type="ORF">WI372_10420</name>
</gene>
<comment type="caution">
    <text evidence="8">The sequence shown here is derived from an EMBL/GenBank/DDBJ whole genome shotgun (WGS) entry which is preliminary data.</text>
</comment>
<feature type="domain" description="Protein kinase" evidence="7">
    <location>
        <begin position="26"/>
        <end position="297"/>
    </location>
</feature>
<evidence type="ECO:0000256" key="1">
    <source>
        <dbReference type="ARBA" id="ARBA00022658"/>
    </source>
</evidence>
<dbReference type="Proteomes" id="UP001484239">
    <property type="component" value="Unassembled WGS sequence"/>
</dbReference>
<evidence type="ECO:0000256" key="3">
    <source>
        <dbReference type="ARBA" id="ARBA00022741"/>
    </source>
</evidence>
<feature type="region of interest" description="Disordered" evidence="6">
    <location>
        <begin position="307"/>
        <end position="339"/>
    </location>
</feature>
<evidence type="ECO:0000313" key="8">
    <source>
        <dbReference type="EMBL" id="MEK9501390.1"/>
    </source>
</evidence>
<reference evidence="8 9" key="1">
    <citation type="submission" date="2024-02" db="EMBL/GenBank/DDBJ databases">
        <title>A novel Gemmatimonadota bacterium.</title>
        <authorList>
            <person name="Du Z.-J."/>
            <person name="Ye Y.-Q."/>
        </authorList>
    </citation>
    <scope>NUCLEOTIDE SEQUENCE [LARGE SCALE GENOMIC DNA]</scope>
    <source>
        <strain evidence="8 9">DH-20</strain>
    </source>
</reference>
<dbReference type="Gene3D" id="2.130.10.30">
    <property type="entry name" value="Regulator of chromosome condensation 1/beta-lactamase-inhibitor protein II"/>
    <property type="match status" value="2"/>
</dbReference>
<dbReference type="SUPFAM" id="SSF49373">
    <property type="entry name" value="Invasin/intimin cell-adhesion fragments"/>
    <property type="match status" value="2"/>
</dbReference>
<dbReference type="CDD" id="cd14014">
    <property type="entry name" value="STKc_PknB_like"/>
    <property type="match status" value="1"/>
</dbReference>
<feature type="compositionally biased region" description="Low complexity" evidence="6">
    <location>
        <begin position="621"/>
        <end position="634"/>
    </location>
</feature>
<dbReference type="PROSITE" id="PS00107">
    <property type="entry name" value="PROTEIN_KINASE_ATP"/>
    <property type="match status" value="1"/>
</dbReference>
<feature type="compositionally biased region" description="Basic residues" evidence="6">
    <location>
        <begin position="328"/>
        <end position="339"/>
    </location>
</feature>
<dbReference type="Gene3D" id="2.60.40.1120">
    <property type="entry name" value="Carboxypeptidase-like, regulatory domain"/>
    <property type="match status" value="1"/>
</dbReference>
<dbReference type="PRINTS" id="PR00633">
    <property type="entry name" value="RCCNDNSATION"/>
</dbReference>
<keyword evidence="1" id="KW-0344">Guanine-nucleotide releasing factor</keyword>
<dbReference type="PROSITE" id="PS00108">
    <property type="entry name" value="PROTEIN_KINASE_ST"/>
    <property type="match status" value="1"/>
</dbReference>
<dbReference type="InterPro" id="IPR011009">
    <property type="entry name" value="Kinase-like_dom_sf"/>
</dbReference>
<name>A0ABU9E9G9_9BACT</name>
<dbReference type="Gene3D" id="1.10.510.10">
    <property type="entry name" value="Transferase(Phosphotransferase) domain 1"/>
    <property type="match status" value="1"/>
</dbReference>
<keyword evidence="9" id="KW-1185">Reference proteome</keyword>
<dbReference type="InterPro" id="IPR000408">
    <property type="entry name" value="Reg_chr_condens"/>
</dbReference>
<dbReference type="InterPro" id="IPR051553">
    <property type="entry name" value="Ran_GTPase-activating"/>
</dbReference>
<accession>A0ABU9E9G9</accession>
<dbReference type="InterPro" id="IPR058923">
    <property type="entry name" value="RCC1-like_dom"/>
</dbReference>
<dbReference type="EMBL" id="JBBHLI010000005">
    <property type="protein sequence ID" value="MEK9501390.1"/>
    <property type="molecule type" value="Genomic_DNA"/>
</dbReference>
<feature type="compositionally biased region" description="Low complexity" evidence="6">
    <location>
        <begin position="308"/>
        <end position="318"/>
    </location>
</feature>
<feature type="region of interest" description="Disordered" evidence="6">
    <location>
        <begin position="380"/>
        <end position="421"/>
    </location>
</feature>
<dbReference type="SMART" id="SM00220">
    <property type="entry name" value="S_TKc"/>
    <property type="match status" value="1"/>
</dbReference>
<evidence type="ECO:0000259" key="7">
    <source>
        <dbReference type="PROSITE" id="PS50011"/>
    </source>
</evidence>
<dbReference type="PANTHER" id="PTHR45982:SF1">
    <property type="entry name" value="REGULATOR OF CHROMOSOME CONDENSATION"/>
    <property type="match status" value="1"/>
</dbReference>
<keyword evidence="8" id="KW-0808">Transferase</keyword>
<dbReference type="InterPro" id="IPR013783">
    <property type="entry name" value="Ig-like_fold"/>
</dbReference>
<dbReference type="SUPFAM" id="SSF50985">
    <property type="entry name" value="RCC1/BLIP-II"/>
    <property type="match status" value="1"/>
</dbReference>
<sequence>MTDETLRESGNTESVRAALEALGPGFELVRELGRGATAIVYLVRDHELDRDLAVKVIRSSFGADEEAMARLEREAKLVAQLQHPNIVKLYGTRHLSDGSMVLLMEHVPGRNLKELLQDTGALPPRRAMRFLDDIASALAYAHRRRIVHRDVKPENIYIDDEVGTARLADFGVARPWDLDTRLTLPGESLGTPAYMAPEQIDGNDVDGRSDVFSLGLVAYEMLAGGHPWEGESIYSIIFKQKQEEPRSLREIRPDLSDRVVAIVERAIRKDPADRWSSAEEMLEAVKGLDGSEMDPLMHGLGLEEGDSRAAAAAVPSAPGRGGGAGRPPGRRAARPAGRRKGRGRALLLLGAVAVLIASAWQPLGIGEALAGLGFGGGDAPEVAQLPPDAAPGAGSTADTLPPPEPGSPRLLTGRGGNAQSGPVGTALPTPLRVQVLDSAGVPVPGVEIAFAALSGEATFEPAVARSDDEGAASTTVALPATPQDIEVVARATEVEGLEARFLVSAVPASGAAFGGIDGDEQSAAPGERLPDALLVRVVDDEGEPVEAAEVEFLTEHGTVTPATDLTDRAGWAVARWTLGPEAGEQEAVARLSGSGVRVVFTATAVEPGSEDEAADSIPDEGAPATPSGPSGPAPDVARQGWDVGGTMVCVVGQGGRPFCRGGASASDEVGGVVAVSAGVTHACGIDESGQAWCWGSNDSGQLGDGSRSAHGGRPVEGLARFGRVTAGLSHSCALDGQGQAYCWGSNLSGQLGTGGRDDRTVPAPVATALRFSRITSGWNHTCALTPSGQVNCWGLNADGQLGDGGRVDRLTPVAVPAGAGFQELAAGSAHTCGLRDGQVFCWGSNQHGQLGNGTLDPSLRPTPVAGLPRVASVVAGAAHACARTTEGEVYCWGQNLHGQLGDGSNTSRALPTLVQGEITFTSLLAGGAITCGRASDGGTWCWGFNQSGQLGDGSRTSRSSPTRVGG</sequence>
<feature type="compositionally biased region" description="Acidic residues" evidence="6">
    <location>
        <begin position="608"/>
        <end position="618"/>
    </location>
</feature>
<evidence type="ECO:0000256" key="4">
    <source>
        <dbReference type="ARBA" id="ARBA00022840"/>
    </source>
</evidence>
<dbReference type="SUPFAM" id="SSF56112">
    <property type="entry name" value="Protein kinase-like (PK-like)"/>
    <property type="match status" value="1"/>
</dbReference>
<feature type="region of interest" description="Disordered" evidence="6">
    <location>
        <begin position="605"/>
        <end position="639"/>
    </location>
</feature>
<evidence type="ECO:0000313" key="9">
    <source>
        <dbReference type="Proteomes" id="UP001484239"/>
    </source>
</evidence>
<keyword evidence="2" id="KW-0677">Repeat</keyword>
<dbReference type="InterPro" id="IPR000719">
    <property type="entry name" value="Prot_kinase_dom"/>
</dbReference>
<dbReference type="InterPro" id="IPR009091">
    <property type="entry name" value="RCC1/BLIP-II"/>
</dbReference>
<evidence type="ECO:0000256" key="6">
    <source>
        <dbReference type="SAM" id="MobiDB-lite"/>
    </source>
</evidence>
<keyword evidence="4 5" id="KW-0067">ATP-binding</keyword>
<dbReference type="Pfam" id="PF00069">
    <property type="entry name" value="Pkinase"/>
    <property type="match status" value="1"/>
</dbReference>
<dbReference type="RefSeq" id="WP_405286867.1">
    <property type="nucleotide sequence ID" value="NZ_JBBHLI010000005.1"/>
</dbReference>
<dbReference type="Pfam" id="PF25390">
    <property type="entry name" value="WD40_RLD"/>
    <property type="match status" value="1"/>
</dbReference>
<evidence type="ECO:0000256" key="2">
    <source>
        <dbReference type="ARBA" id="ARBA00022737"/>
    </source>
</evidence>
<dbReference type="PROSITE" id="PS50012">
    <property type="entry name" value="RCC1_3"/>
    <property type="match status" value="6"/>
</dbReference>
<dbReference type="PROSITE" id="PS50011">
    <property type="entry name" value="PROTEIN_KINASE_DOM"/>
    <property type="match status" value="1"/>
</dbReference>